<gene>
    <name evidence="1" type="ORF">MM415B03105_0009</name>
</gene>
<name>A0A6M3L0B1_9ZZZZ</name>
<protein>
    <submittedName>
        <fullName evidence="1">Putative zinc-or iron-chelating protein</fullName>
    </submittedName>
</protein>
<accession>A0A6M3L0B1</accession>
<dbReference type="AlphaFoldDB" id="A0A6M3L0B1"/>
<organism evidence="1">
    <name type="scientific">viral metagenome</name>
    <dbReference type="NCBI Taxonomy" id="1070528"/>
    <lineage>
        <taxon>unclassified sequences</taxon>
        <taxon>metagenomes</taxon>
        <taxon>organismal metagenomes</taxon>
    </lineage>
</organism>
<proteinExistence type="predicted"/>
<reference evidence="1" key="1">
    <citation type="submission" date="2020-03" db="EMBL/GenBank/DDBJ databases">
        <title>The deep terrestrial virosphere.</title>
        <authorList>
            <person name="Holmfeldt K."/>
            <person name="Nilsson E."/>
            <person name="Simone D."/>
            <person name="Lopez-Fernandez M."/>
            <person name="Wu X."/>
            <person name="de Brujin I."/>
            <person name="Lundin D."/>
            <person name="Andersson A."/>
            <person name="Bertilsson S."/>
            <person name="Dopson M."/>
        </authorList>
    </citation>
    <scope>NUCLEOTIDE SEQUENCE</scope>
    <source>
        <strain evidence="1">MM415B03105</strain>
    </source>
</reference>
<evidence type="ECO:0000313" key="1">
    <source>
        <dbReference type="EMBL" id="QJA86865.1"/>
    </source>
</evidence>
<dbReference type="EMBL" id="MT142664">
    <property type="protein sequence ID" value="QJA86865.1"/>
    <property type="molecule type" value="Genomic_DNA"/>
</dbReference>
<sequence length="126" mass="15167">MSVPEFCKDWLIREWWVADGDDIIVPAPRRDFNRYRGKFSLKETRIMFQVDLNGSGFVAATWGHNFIRDFPCVFLTPDERCLIHESKPQECRILHSRSRTKEPREKIATYWRKHQDWIDEVVKQIE</sequence>